<dbReference type="OrthoDB" id="9178495at2"/>
<dbReference type="Gene3D" id="3.40.50.2000">
    <property type="entry name" value="Glycogen Phosphorylase B"/>
    <property type="match status" value="1"/>
</dbReference>
<feature type="domain" description="Spore protein YkvP/CgeB glycosyl transferase-like" evidence="1">
    <location>
        <begin position="189"/>
        <end position="292"/>
    </location>
</feature>
<dbReference type="RefSeq" id="WP_064480720.1">
    <property type="nucleotide sequence ID" value="NZ_CP015641.1"/>
</dbReference>
<gene>
    <name evidence="2" type="ORF">PS273GM_04455</name>
</gene>
<evidence type="ECO:0000313" key="2">
    <source>
        <dbReference type="EMBL" id="ANF24450.1"/>
    </source>
</evidence>
<dbReference type="Pfam" id="PF13524">
    <property type="entry name" value="Glyco_trans_1_2"/>
    <property type="match status" value="1"/>
</dbReference>
<evidence type="ECO:0000259" key="1">
    <source>
        <dbReference type="Pfam" id="PF13524"/>
    </source>
</evidence>
<evidence type="ECO:0000313" key="3">
    <source>
        <dbReference type="Proteomes" id="UP000077787"/>
    </source>
</evidence>
<dbReference type="InterPro" id="IPR055259">
    <property type="entry name" value="YkvP/CgeB_Glyco_trans-like"/>
</dbReference>
<dbReference type="Proteomes" id="UP000077787">
    <property type="component" value="Chromosome"/>
</dbReference>
<dbReference type="AlphaFoldDB" id="A0A172WM22"/>
<dbReference type="EMBL" id="CP015641">
    <property type="protein sequence ID" value="ANF24450.1"/>
    <property type="molecule type" value="Genomic_DNA"/>
</dbReference>
<proteinExistence type="predicted"/>
<name>A0A172WM22_STUST</name>
<reference evidence="2 3" key="1">
    <citation type="submission" date="2016-05" db="EMBL/GenBank/DDBJ databases">
        <title>Genome sequence of Pseudomonas stutzeri 273 and identification of the exopolysaccharide biosynthesis locus.</title>
        <authorList>
            <person name="Wu S."/>
            <person name="Sun C."/>
        </authorList>
    </citation>
    <scope>NUCLEOTIDE SEQUENCE [LARGE SCALE GENOMIC DNA]</scope>
    <source>
        <strain evidence="2 3">273</strain>
    </source>
</reference>
<dbReference type="SUPFAM" id="SSF53756">
    <property type="entry name" value="UDP-Glycosyltransferase/glycogen phosphorylase"/>
    <property type="match status" value="1"/>
</dbReference>
<accession>A0A172WM22</accession>
<sequence length="312" mass="35656">MRVLVLSSADRALDNRTLWSSLQDGARVDVRFLEKDQQRCLRRYFVDIAIDKYERVILDLMFKHVRTQSRFLRTLPALTLYEEDAYLDFMPGSRWSGAFVRFYRQLPGVRVISTGFAVTNHLHAAGVDAHFVPKGFDPARMVLQNQKRDIELGFIGRLGSAAYSARRTLLETLAKVEPLEIMRTHTANEYVETLNRINIFISADVGLSEYMAKNFEAMACGCLLLAKRQGRGEEEALGLEDGVNLLLYDDLASLLERLEWAREHPGLAQSIAVKGREHVLARNAYDKLAREISDVVSVPFTNVSSQPWWKFW</sequence>
<protein>
    <recommendedName>
        <fullName evidence="1">Spore protein YkvP/CgeB glycosyl transferase-like domain-containing protein</fullName>
    </recommendedName>
</protein>
<organism evidence="2 3">
    <name type="scientific">Stutzerimonas stutzeri</name>
    <name type="common">Pseudomonas stutzeri</name>
    <dbReference type="NCBI Taxonomy" id="316"/>
    <lineage>
        <taxon>Bacteria</taxon>
        <taxon>Pseudomonadati</taxon>
        <taxon>Pseudomonadota</taxon>
        <taxon>Gammaproteobacteria</taxon>
        <taxon>Pseudomonadales</taxon>
        <taxon>Pseudomonadaceae</taxon>
        <taxon>Stutzerimonas</taxon>
    </lineage>
</organism>